<evidence type="ECO:0000313" key="3">
    <source>
        <dbReference type="Proteomes" id="UP000758155"/>
    </source>
</evidence>
<feature type="region of interest" description="Disordered" evidence="1">
    <location>
        <begin position="409"/>
        <end position="456"/>
    </location>
</feature>
<protein>
    <submittedName>
        <fullName evidence="2">Uncharacterized protein</fullName>
    </submittedName>
</protein>
<proteinExistence type="predicted"/>
<comment type="caution">
    <text evidence="2">The sequence shown here is derived from an EMBL/GenBank/DDBJ whole genome shotgun (WGS) entry which is preliminary data.</text>
</comment>
<gene>
    <name evidence="2" type="ORF">E8E12_008505</name>
</gene>
<evidence type="ECO:0000256" key="1">
    <source>
        <dbReference type="SAM" id="MobiDB-lite"/>
    </source>
</evidence>
<dbReference type="OrthoDB" id="5383784at2759"/>
<name>A0A9P5C0N8_9PLEO</name>
<reference evidence="2" key="1">
    <citation type="submission" date="2019-04" db="EMBL/GenBank/DDBJ databases">
        <title>Sequencing of skin fungus with MAO and IRED activity.</title>
        <authorList>
            <person name="Marsaioli A.J."/>
            <person name="Bonatto J.M.C."/>
            <person name="Reis Junior O."/>
        </authorList>
    </citation>
    <scope>NUCLEOTIDE SEQUENCE</scope>
    <source>
        <strain evidence="2">28M1</strain>
    </source>
</reference>
<organism evidence="2 3">
    <name type="scientific">Didymella heteroderae</name>
    <dbReference type="NCBI Taxonomy" id="1769908"/>
    <lineage>
        <taxon>Eukaryota</taxon>
        <taxon>Fungi</taxon>
        <taxon>Dikarya</taxon>
        <taxon>Ascomycota</taxon>
        <taxon>Pezizomycotina</taxon>
        <taxon>Dothideomycetes</taxon>
        <taxon>Pleosporomycetidae</taxon>
        <taxon>Pleosporales</taxon>
        <taxon>Pleosporineae</taxon>
        <taxon>Didymellaceae</taxon>
        <taxon>Didymella</taxon>
    </lineage>
</organism>
<sequence>MGRQAYLAKIAFGRSAFEPTEEVTESDEYIQLATSQSDEPLPERYREAKANNYIQLYDERGNPINPRAHAYGKQLRDAQNDVLASVGVIERRRSPAEGLPGSYEERLDELESEETVGNTLALTSTVLENLCTWWIGSIRDRLLTFRIPDAIPFLQIVASERAASGNSIAYTGFTSRLVSTIGIQALVYGAYVYQPVDRLVQLTRASSKTRRFIRRSRSVLTFGFRLGLEVLFYPLSYHANLQRLGLLPARPLLPFWKSFIPFSPSSPLTPLSVHHAATSGSAVSIAKAIVTSPMVVIIAEHFYERWIYSAIFEAVETFIIRPDNADIESPDVISKDRATSILGLQRRSPRLIRNAINKMLVVLGWAEPVVLDEAERKPSLDSLTGAGQGIEVAGAQITDLTPVNVPVSRIDRPDTDGTNDSTQPITIPADTAERSLRPTTPPTPPASDNGDNDPRIRITSREGIVEMECFLSSLSSFG</sequence>
<evidence type="ECO:0000313" key="2">
    <source>
        <dbReference type="EMBL" id="KAF3038861.1"/>
    </source>
</evidence>
<keyword evidence="3" id="KW-1185">Reference proteome</keyword>
<accession>A0A9P5C0N8</accession>
<dbReference type="Proteomes" id="UP000758155">
    <property type="component" value="Unassembled WGS sequence"/>
</dbReference>
<dbReference type="AlphaFoldDB" id="A0A9P5C0N8"/>
<dbReference type="EMBL" id="SWKV01000034">
    <property type="protein sequence ID" value="KAF3038861.1"/>
    <property type="molecule type" value="Genomic_DNA"/>
</dbReference>
<feature type="compositionally biased region" description="Polar residues" evidence="1">
    <location>
        <begin position="416"/>
        <end position="425"/>
    </location>
</feature>